<organism evidence="2">
    <name type="scientific">bioreactor metagenome</name>
    <dbReference type="NCBI Taxonomy" id="1076179"/>
    <lineage>
        <taxon>unclassified sequences</taxon>
        <taxon>metagenomes</taxon>
        <taxon>ecological metagenomes</taxon>
    </lineage>
</organism>
<dbReference type="EMBL" id="VSSQ01137576">
    <property type="protein sequence ID" value="MPN61243.1"/>
    <property type="molecule type" value="Genomic_DNA"/>
</dbReference>
<dbReference type="Pfam" id="PF03288">
    <property type="entry name" value="Pox_D5"/>
    <property type="match status" value="1"/>
</dbReference>
<feature type="domain" description="DNA primase/nucleoside triphosphatase C-terminal" evidence="1">
    <location>
        <begin position="45"/>
        <end position="91"/>
    </location>
</feature>
<name>A0A645JNS3_9ZZZZ</name>
<protein>
    <recommendedName>
        <fullName evidence="1">DNA primase/nucleoside triphosphatase C-terminal domain-containing protein</fullName>
    </recommendedName>
</protein>
<proteinExistence type="predicted"/>
<dbReference type="InterPro" id="IPR004968">
    <property type="entry name" value="DNA_primase/NTPase_C"/>
</dbReference>
<gene>
    <name evidence="2" type="ORF">SDC9_208977</name>
</gene>
<evidence type="ECO:0000313" key="2">
    <source>
        <dbReference type="EMBL" id="MPN61243.1"/>
    </source>
</evidence>
<accession>A0A645JNS3</accession>
<dbReference type="AlphaFoldDB" id="A0A645JNS3"/>
<evidence type="ECO:0000259" key="1">
    <source>
        <dbReference type="Pfam" id="PF03288"/>
    </source>
</evidence>
<comment type="caution">
    <text evidence="2">The sequence shown here is derived from an EMBL/GenBank/DDBJ whole genome shotgun (WGS) entry which is preliminary data.</text>
</comment>
<sequence>MSYLLNLAIDGIHQLRKNGRFTQPRLVVEANEGYKVESSSVLQWFEDSGHSLIQIEKKPTQYWYERYKQWCYDAGYAKPFSRRQFVFELTTKYDLTSARQRTGAGTDTTGKGSERETYMVRKNPKKIKLV</sequence>
<reference evidence="2" key="1">
    <citation type="submission" date="2019-08" db="EMBL/GenBank/DDBJ databases">
        <authorList>
            <person name="Kucharzyk K."/>
            <person name="Murdoch R.W."/>
            <person name="Higgins S."/>
            <person name="Loffler F."/>
        </authorList>
    </citation>
    <scope>NUCLEOTIDE SEQUENCE</scope>
</reference>